<dbReference type="PANTHER" id="PTHR43861:SF1">
    <property type="entry name" value="TRANS-ACONITATE 2-METHYLTRANSFERASE"/>
    <property type="match status" value="1"/>
</dbReference>
<accession>A0AAU8CQY6</accession>
<protein>
    <submittedName>
        <fullName evidence="1">TIGR04290 family methyltransferase</fullName>
    </submittedName>
</protein>
<name>A0AAU8CQY6_9HYPH</name>
<organism evidence="1">
    <name type="scientific">Mesorhizobium sp. WSM2240</name>
    <dbReference type="NCBI Taxonomy" id="3228851"/>
    <lineage>
        <taxon>Bacteria</taxon>
        <taxon>Pseudomonadati</taxon>
        <taxon>Pseudomonadota</taxon>
        <taxon>Alphaproteobacteria</taxon>
        <taxon>Hyphomicrobiales</taxon>
        <taxon>Phyllobacteriaceae</taxon>
        <taxon>Mesorhizobium</taxon>
    </lineage>
</organism>
<dbReference type="NCBIfam" id="TIGR04290">
    <property type="entry name" value="meth_Rta_06860"/>
    <property type="match status" value="1"/>
</dbReference>
<evidence type="ECO:0000313" key="1">
    <source>
        <dbReference type="EMBL" id="XCG48754.1"/>
    </source>
</evidence>
<dbReference type="EMBL" id="CP159253">
    <property type="protein sequence ID" value="XCG48754.1"/>
    <property type="molecule type" value="Genomic_DNA"/>
</dbReference>
<gene>
    <name evidence="1" type="ORF">ABVK50_26670</name>
</gene>
<reference evidence="1" key="1">
    <citation type="submission" date="2024-06" db="EMBL/GenBank/DDBJ databases">
        <title>Mesorhizobium karijinii sp. nov., a symbiont of the iconic Swainsona formosa from arid Australia.</title>
        <authorList>
            <person name="Hill Y.J."/>
            <person name="Watkin E.L.J."/>
            <person name="O'Hara G.W."/>
            <person name="Terpolilli J."/>
            <person name="Tye M.L."/>
            <person name="Kohlmeier M.G."/>
        </authorList>
    </citation>
    <scope>NUCLEOTIDE SEQUENCE</scope>
    <source>
        <strain evidence="1">WSM2240</strain>
    </source>
</reference>
<keyword evidence="1" id="KW-0808">Transferase</keyword>
<dbReference type="InterPro" id="IPR029063">
    <property type="entry name" value="SAM-dependent_MTases_sf"/>
</dbReference>
<dbReference type="GO" id="GO:0032259">
    <property type="term" value="P:methylation"/>
    <property type="evidence" value="ECO:0007669"/>
    <property type="project" value="UniProtKB-KW"/>
</dbReference>
<dbReference type="SUPFAM" id="SSF53335">
    <property type="entry name" value="S-adenosyl-L-methionine-dependent methyltransferases"/>
    <property type="match status" value="1"/>
</dbReference>
<dbReference type="RefSeq" id="WP_353643717.1">
    <property type="nucleotide sequence ID" value="NZ_CP159253.1"/>
</dbReference>
<dbReference type="PANTHER" id="PTHR43861">
    <property type="entry name" value="TRANS-ACONITATE 2-METHYLTRANSFERASE-RELATED"/>
    <property type="match status" value="1"/>
</dbReference>
<dbReference type="CDD" id="cd02440">
    <property type="entry name" value="AdoMet_MTases"/>
    <property type="match status" value="1"/>
</dbReference>
<dbReference type="InterPro" id="IPR027555">
    <property type="entry name" value="Mo5U34_MeTrfas-like"/>
</dbReference>
<keyword evidence="1" id="KW-0489">Methyltransferase</keyword>
<proteinExistence type="predicted"/>
<dbReference type="GO" id="GO:0008168">
    <property type="term" value="F:methyltransferase activity"/>
    <property type="evidence" value="ECO:0007669"/>
    <property type="project" value="UniProtKB-KW"/>
</dbReference>
<dbReference type="AlphaFoldDB" id="A0AAU8CQY6"/>
<dbReference type="Gene3D" id="3.40.50.150">
    <property type="entry name" value="Vaccinia Virus protein VP39"/>
    <property type="match status" value="1"/>
</dbReference>
<dbReference type="Pfam" id="PF08003">
    <property type="entry name" value="Methyltransf_9"/>
    <property type="match status" value="1"/>
</dbReference>
<dbReference type="InterPro" id="IPR027554">
    <property type="entry name" value="Meth_Rta_06860"/>
</dbReference>
<sequence length="253" mass="28776">MPLSSIEIRRQVEALGPWFHNIDLAGVATAPDHFLGNYPYVKWQKFASAIPTDLSGKSVLDIGCNAGFYSIEMKQRGADRVLGIDFDDAYLAQARFAAEVADMDIEFRRLSVYDVGALSERFDIVLFMGVLYHLRHPLLALDLIREHVAGDLMVFQSMQRGSTEAAALEKNYPFWDYELFNEPDFPKLHFIEHRYADDPTNWWVPNRACAEAMLRSAGFEIISHPEQEVYLCRLAERNGDDGAVYPAKGRVHD</sequence>